<dbReference type="InterPro" id="IPR001789">
    <property type="entry name" value="Sig_transdc_resp-reg_receiver"/>
</dbReference>
<dbReference type="PROSITE" id="PS50110">
    <property type="entry name" value="RESPONSE_REGULATORY"/>
    <property type="match status" value="1"/>
</dbReference>
<dbReference type="InterPro" id="IPR011006">
    <property type="entry name" value="CheY-like_superfamily"/>
</dbReference>
<organism evidence="3 4">
    <name type="scientific">Salegentibacter chungangensis</name>
    <dbReference type="NCBI Taxonomy" id="1335724"/>
    <lineage>
        <taxon>Bacteria</taxon>
        <taxon>Pseudomonadati</taxon>
        <taxon>Bacteroidota</taxon>
        <taxon>Flavobacteriia</taxon>
        <taxon>Flavobacteriales</taxon>
        <taxon>Flavobacteriaceae</taxon>
        <taxon>Salegentibacter</taxon>
    </lineage>
</organism>
<protein>
    <submittedName>
        <fullName evidence="3">Response regulator</fullName>
    </submittedName>
</protein>
<name>A0ABW3NT10_9FLAO</name>
<feature type="domain" description="Response regulatory" evidence="2">
    <location>
        <begin position="5"/>
        <end position="120"/>
    </location>
</feature>
<sequence>METKSALLIQEDIIMLKILERLILSRGYSCRAITSLDELDIEDQTASFDFIICDILFEGIAPLEFVAQVQEIILHKNLVIVTNMGQKNIQDEIMAMEGVSGFFPIPFDLEHIETMMEAYE</sequence>
<dbReference type="Gene3D" id="3.40.50.2300">
    <property type="match status" value="1"/>
</dbReference>
<dbReference type="SUPFAM" id="SSF52172">
    <property type="entry name" value="CheY-like"/>
    <property type="match status" value="1"/>
</dbReference>
<dbReference type="Pfam" id="PF00072">
    <property type="entry name" value="Response_reg"/>
    <property type="match status" value="1"/>
</dbReference>
<dbReference type="EMBL" id="JBHTLI010000001">
    <property type="protein sequence ID" value="MFD1095541.1"/>
    <property type="molecule type" value="Genomic_DNA"/>
</dbReference>
<comment type="caution">
    <text evidence="3">The sequence shown here is derived from an EMBL/GenBank/DDBJ whole genome shotgun (WGS) entry which is preliminary data.</text>
</comment>
<gene>
    <name evidence="3" type="ORF">ACFQ3Q_07270</name>
</gene>
<keyword evidence="4" id="KW-1185">Reference proteome</keyword>
<accession>A0ABW3NT10</accession>
<keyword evidence="1" id="KW-0597">Phosphoprotein</keyword>
<evidence type="ECO:0000259" key="2">
    <source>
        <dbReference type="PROSITE" id="PS50110"/>
    </source>
</evidence>
<evidence type="ECO:0000313" key="3">
    <source>
        <dbReference type="EMBL" id="MFD1095541.1"/>
    </source>
</evidence>
<proteinExistence type="predicted"/>
<feature type="modified residue" description="4-aspartylphosphate" evidence="1">
    <location>
        <position position="54"/>
    </location>
</feature>
<reference evidence="4" key="1">
    <citation type="journal article" date="2019" name="Int. J. Syst. Evol. Microbiol.">
        <title>The Global Catalogue of Microorganisms (GCM) 10K type strain sequencing project: providing services to taxonomists for standard genome sequencing and annotation.</title>
        <authorList>
            <consortium name="The Broad Institute Genomics Platform"/>
            <consortium name="The Broad Institute Genome Sequencing Center for Infectious Disease"/>
            <person name="Wu L."/>
            <person name="Ma J."/>
        </authorList>
    </citation>
    <scope>NUCLEOTIDE SEQUENCE [LARGE SCALE GENOMIC DNA]</scope>
    <source>
        <strain evidence="4">CCUG 64793</strain>
    </source>
</reference>
<dbReference type="RefSeq" id="WP_380744365.1">
    <property type="nucleotide sequence ID" value="NZ_JBHTLI010000001.1"/>
</dbReference>
<evidence type="ECO:0000256" key="1">
    <source>
        <dbReference type="PROSITE-ProRule" id="PRU00169"/>
    </source>
</evidence>
<evidence type="ECO:0000313" key="4">
    <source>
        <dbReference type="Proteomes" id="UP001597131"/>
    </source>
</evidence>
<dbReference type="Proteomes" id="UP001597131">
    <property type="component" value="Unassembled WGS sequence"/>
</dbReference>